<proteinExistence type="predicted"/>
<protein>
    <recommendedName>
        <fullName evidence="3">Hook-length control protein FliK</fullName>
    </recommendedName>
</protein>
<gene>
    <name evidence="1" type="ORF">TSYNT_7252</name>
</gene>
<organism evidence="1">
    <name type="scientific">Tepidanaerobacter syntrophicus</name>
    <dbReference type="NCBI Taxonomy" id="224999"/>
    <lineage>
        <taxon>Bacteria</taxon>
        <taxon>Bacillati</taxon>
        <taxon>Bacillota</taxon>
        <taxon>Clostridia</taxon>
        <taxon>Thermosediminibacterales</taxon>
        <taxon>Tepidanaerobacteraceae</taxon>
        <taxon>Tepidanaerobacter</taxon>
    </lineage>
</organism>
<evidence type="ECO:0000313" key="1">
    <source>
        <dbReference type="EMBL" id="GAQ25234.1"/>
    </source>
</evidence>
<accession>A0A0U9HEI7</accession>
<dbReference type="RefSeq" id="WP_059032637.1">
    <property type="nucleotide sequence ID" value="NZ_DF977001.1"/>
</dbReference>
<dbReference type="AlphaFoldDB" id="A0A0U9HEI7"/>
<dbReference type="STRING" id="224999.GCA_001485475_01249"/>
<dbReference type="OrthoDB" id="10012642at2"/>
<evidence type="ECO:0000313" key="2">
    <source>
        <dbReference type="Proteomes" id="UP000062160"/>
    </source>
</evidence>
<sequence>MNIPPLNIPEEKSDSVNSKLVSKDLQAAGGGANLENKNSIDTVNNNSLAFLDIPQSLETNIALGILSKLNLPITAERINIIIDLLKYLEGAKNQEFEGFTDENPQTQSQNLLFYKAVDSWAKAGPSPLETQLLKYLEGFSPASKDKEMATENHVKEGILKDYLAAKVLNAANNPINITTDEKAYFFIIELPVYQKIYIKISHEILDSARQQAFVKLSFIVNTKNLGAVLIELTYLDGTIKAASTFESKKSLDYMKNFLAASNNTSALVRNMEFKVGKISLENFLFDKAGHSPLKGINIKI</sequence>
<keyword evidence="2" id="KW-1185">Reference proteome</keyword>
<dbReference type="Proteomes" id="UP000062160">
    <property type="component" value="Unassembled WGS sequence"/>
</dbReference>
<reference evidence="1" key="1">
    <citation type="journal article" date="2016" name="Genome Announc.">
        <title>Draft Genome Sequence of the Syntrophic Lactate-Degrading Bacterium Tepidanaerobacter syntrophicus JLT.</title>
        <authorList>
            <person name="Matsuura N."/>
            <person name="Ohashi A."/>
            <person name="Tourlousse D.M."/>
            <person name="Sekiguchi Y."/>
        </authorList>
    </citation>
    <scope>NUCLEOTIDE SEQUENCE [LARGE SCALE GENOMIC DNA]</scope>
    <source>
        <strain evidence="1">JL</strain>
    </source>
</reference>
<name>A0A0U9HEI7_9FIRM</name>
<dbReference type="EMBL" id="DF977001">
    <property type="protein sequence ID" value="GAQ25234.1"/>
    <property type="molecule type" value="Genomic_DNA"/>
</dbReference>
<evidence type="ECO:0008006" key="3">
    <source>
        <dbReference type="Google" id="ProtNLM"/>
    </source>
</evidence>